<evidence type="ECO:0000313" key="2">
    <source>
        <dbReference type="Proteomes" id="UP001381693"/>
    </source>
</evidence>
<protein>
    <submittedName>
        <fullName evidence="1">Uncharacterized protein</fullName>
    </submittedName>
</protein>
<name>A0AAN8ZY04_HALRR</name>
<comment type="caution">
    <text evidence="1">The sequence shown here is derived from an EMBL/GenBank/DDBJ whole genome shotgun (WGS) entry which is preliminary data.</text>
</comment>
<organism evidence="1 2">
    <name type="scientific">Halocaridina rubra</name>
    <name type="common">Hawaiian red shrimp</name>
    <dbReference type="NCBI Taxonomy" id="373956"/>
    <lineage>
        <taxon>Eukaryota</taxon>
        <taxon>Metazoa</taxon>
        <taxon>Ecdysozoa</taxon>
        <taxon>Arthropoda</taxon>
        <taxon>Crustacea</taxon>
        <taxon>Multicrustacea</taxon>
        <taxon>Malacostraca</taxon>
        <taxon>Eumalacostraca</taxon>
        <taxon>Eucarida</taxon>
        <taxon>Decapoda</taxon>
        <taxon>Pleocyemata</taxon>
        <taxon>Caridea</taxon>
        <taxon>Atyoidea</taxon>
        <taxon>Atyidae</taxon>
        <taxon>Halocaridina</taxon>
    </lineage>
</organism>
<reference evidence="1 2" key="1">
    <citation type="submission" date="2023-11" db="EMBL/GenBank/DDBJ databases">
        <title>Halocaridina rubra genome assembly.</title>
        <authorList>
            <person name="Smith C."/>
        </authorList>
    </citation>
    <scope>NUCLEOTIDE SEQUENCE [LARGE SCALE GENOMIC DNA]</scope>
    <source>
        <strain evidence="1">EP-1</strain>
        <tissue evidence="1">Whole</tissue>
    </source>
</reference>
<dbReference type="AlphaFoldDB" id="A0AAN8ZY04"/>
<sequence length="74" mass="8571">MAEKDEKISSPELKRFTTRELEESFALTEEGLAKFEAQDPNTARGSPLFITNWNHEYSTINETIFPIRIIVLRV</sequence>
<gene>
    <name evidence="1" type="ORF">SK128_013763</name>
</gene>
<dbReference type="EMBL" id="JAXCGZ010017478">
    <property type="protein sequence ID" value="KAK7068048.1"/>
    <property type="molecule type" value="Genomic_DNA"/>
</dbReference>
<keyword evidence="2" id="KW-1185">Reference proteome</keyword>
<accession>A0AAN8ZY04</accession>
<proteinExistence type="predicted"/>
<evidence type="ECO:0000313" key="1">
    <source>
        <dbReference type="EMBL" id="KAK7068048.1"/>
    </source>
</evidence>
<dbReference type="Proteomes" id="UP001381693">
    <property type="component" value="Unassembled WGS sequence"/>
</dbReference>